<evidence type="ECO:0000313" key="1">
    <source>
        <dbReference type="EMBL" id="TVS96071.1"/>
    </source>
</evidence>
<organism evidence="1">
    <name type="scientific">Wolbachia pipientis</name>
    <dbReference type="NCBI Taxonomy" id="955"/>
    <lineage>
        <taxon>Bacteria</taxon>
        <taxon>Pseudomonadati</taxon>
        <taxon>Pseudomonadota</taxon>
        <taxon>Alphaproteobacteria</taxon>
        <taxon>Rickettsiales</taxon>
        <taxon>Anaplasmataceae</taxon>
        <taxon>Wolbachieae</taxon>
        <taxon>Wolbachia</taxon>
    </lineage>
</organism>
<dbReference type="Gene3D" id="3.40.50.1440">
    <property type="entry name" value="Tubulin/FtsZ, GTPase domain"/>
    <property type="match status" value="1"/>
</dbReference>
<proteinExistence type="predicted"/>
<dbReference type="AlphaFoldDB" id="A0A6C1U1T2"/>
<dbReference type="EMBL" id="NWVJ02000150">
    <property type="protein sequence ID" value="TVS96071.1"/>
    <property type="molecule type" value="Genomic_DNA"/>
</dbReference>
<keyword evidence="1" id="KW-0131">Cell cycle</keyword>
<sequence>MSIDLSLPELPVLHPRITVVGVGGAGGNAVNNMIQSNLQGVNFVVAN</sequence>
<dbReference type="Proteomes" id="UP000218080">
    <property type="component" value="Unassembled WGS sequence"/>
</dbReference>
<keyword evidence="1" id="KW-0132">Cell division</keyword>
<accession>A0A6C1U1T2</accession>
<protein>
    <submittedName>
        <fullName evidence="1">Cell division protein FtsZ</fullName>
    </submittedName>
</protein>
<dbReference type="SUPFAM" id="SSF52490">
    <property type="entry name" value="Tubulin nucleotide-binding domain-like"/>
    <property type="match status" value="1"/>
</dbReference>
<comment type="caution">
    <text evidence="1">The sequence shown here is derived from an EMBL/GenBank/DDBJ whole genome shotgun (WGS) entry which is preliminary data.</text>
</comment>
<dbReference type="InterPro" id="IPR036525">
    <property type="entry name" value="Tubulin/FtsZ_GTPase_sf"/>
</dbReference>
<feature type="non-terminal residue" evidence="1">
    <location>
        <position position="47"/>
    </location>
</feature>
<dbReference type="GO" id="GO:0051301">
    <property type="term" value="P:cell division"/>
    <property type="evidence" value="ECO:0007669"/>
    <property type="project" value="UniProtKB-KW"/>
</dbReference>
<gene>
    <name evidence="1" type="ORF">COM42_002765</name>
</gene>
<name>A0A6C1U1T2_WOLPI</name>
<reference evidence="1" key="1">
    <citation type="submission" date="2019-07" db="EMBL/GenBank/DDBJ databases">
        <title>Genome assemblies of Wolbachia strains wAlbA and wAlbB in wild caught Aedes albopictus specimens.</title>
        <authorList>
            <person name="Kulkarni A."/>
            <person name="Yu W."/>
            <person name="Xue R.-D."/>
            <person name="Ma Y."/>
            <person name="Xu J."/>
        </authorList>
    </citation>
    <scope>NUCLEOTIDE SEQUENCE</scope>
    <source>
        <strain evidence="1">HN2016</strain>
    </source>
</reference>